<protein>
    <submittedName>
        <fullName evidence="2">Uncharacterized protein</fullName>
    </submittedName>
</protein>
<comment type="caution">
    <text evidence="2">The sequence shown here is derived from an EMBL/GenBank/DDBJ whole genome shotgun (WGS) entry which is preliminary data.</text>
</comment>
<reference evidence="2 3" key="1">
    <citation type="journal article" date="2020" name="ISME J.">
        <title>Uncovering the hidden diversity of litter-decomposition mechanisms in mushroom-forming fungi.</title>
        <authorList>
            <person name="Floudas D."/>
            <person name="Bentzer J."/>
            <person name="Ahren D."/>
            <person name="Johansson T."/>
            <person name="Persson P."/>
            <person name="Tunlid A."/>
        </authorList>
    </citation>
    <scope>NUCLEOTIDE SEQUENCE [LARGE SCALE GENOMIC DNA]</scope>
    <source>
        <strain evidence="2 3">CBS 101986</strain>
    </source>
</reference>
<dbReference type="Proteomes" id="UP000567179">
    <property type="component" value="Unassembled WGS sequence"/>
</dbReference>
<feature type="compositionally biased region" description="Basic and acidic residues" evidence="1">
    <location>
        <begin position="1"/>
        <end position="11"/>
    </location>
</feature>
<sequence>MLIVGHHDGSTREATGSSEPVEHRHQGPRGTWILQTLEFSFIPLPAPSRASRPMFIWRAHSTHILNIHRSTFLTGTQQENRQPPSPNQPLNFKQHRKSHIHSLFFSVHRTFLHSSQYPLQPSLCTGVIPCQDEDQLGSGLHVPTSFGRPTYLARGPLAVFGVVTSTHNPAAGQYQRLFDKVSDIIVGAGTVFPLPAIWPPSVTLRTSQWMRGCRLGCYGTTLNCSDKSIPLYQQCGFKKNENEMAQYHHVAASAAATTTIVVNRPVHTLGWG</sequence>
<proteinExistence type="predicted"/>
<name>A0A8H5ARE1_9AGAR</name>
<evidence type="ECO:0000313" key="3">
    <source>
        <dbReference type="Proteomes" id="UP000567179"/>
    </source>
</evidence>
<evidence type="ECO:0000256" key="1">
    <source>
        <dbReference type="SAM" id="MobiDB-lite"/>
    </source>
</evidence>
<dbReference type="EMBL" id="JAACJJ010000059">
    <property type="protein sequence ID" value="KAF5309499.1"/>
    <property type="molecule type" value="Genomic_DNA"/>
</dbReference>
<gene>
    <name evidence="2" type="ORF">D9619_012288</name>
</gene>
<keyword evidence="3" id="KW-1185">Reference proteome</keyword>
<feature type="region of interest" description="Disordered" evidence="1">
    <location>
        <begin position="1"/>
        <end position="27"/>
    </location>
</feature>
<dbReference type="Gene3D" id="3.40.630.30">
    <property type="match status" value="1"/>
</dbReference>
<dbReference type="AlphaFoldDB" id="A0A8H5ARE1"/>
<evidence type="ECO:0000313" key="2">
    <source>
        <dbReference type="EMBL" id="KAF5309499.1"/>
    </source>
</evidence>
<accession>A0A8H5ARE1</accession>
<organism evidence="2 3">
    <name type="scientific">Psilocybe cf. subviscida</name>
    <dbReference type="NCBI Taxonomy" id="2480587"/>
    <lineage>
        <taxon>Eukaryota</taxon>
        <taxon>Fungi</taxon>
        <taxon>Dikarya</taxon>
        <taxon>Basidiomycota</taxon>
        <taxon>Agaricomycotina</taxon>
        <taxon>Agaricomycetes</taxon>
        <taxon>Agaricomycetidae</taxon>
        <taxon>Agaricales</taxon>
        <taxon>Agaricineae</taxon>
        <taxon>Strophariaceae</taxon>
        <taxon>Psilocybe</taxon>
    </lineage>
</organism>